<dbReference type="Proteomes" id="UP000564806">
    <property type="component" value="Unassembled WGS sequence"/>
</dbReference>
<gene>
    <name evidence="1" type="ORF">HPT30_09655</name>
</gene>
<organism evidence="1 2">
    <name type="scientific">Paenibacillus agri</name>
    <dbReference type="NCBI Taxonomy" id="2744309"/>
    <lineage>
        <taxon>Bacteria</taxon>
        <taxon>Bacillati</taxon>
        <taxon>Bacillota</taxon>
        <taxon>Bacilli</taxon>
        <taxon>Bacillales</taxon>
        <taxon>Paenibacillaceae</taxon>
        <taxon>Paenibacillus</taxon>
    </lineage>
</organism>
<proteinExistence type="predicted"/>
<evidence type="ECO:0000313" key="2">
    <source>
        <dbReference type="Proteomes" id="UP000564806"/>
    </source>
</evidence>
<evidence type="ECO:0000313" key="1">
    <source>
        <dbReference type="EMBL" id="NUU60608.1"/>
    </source>
</evidence>
<comment type="caution">
    <text evidence="1">The sequence shown here is derived from an EMBL/GenBank/DDBJ whole genome shotgun (WGS) entry which is preliminary data.</text>
</comment>
<dbReference type="AlphaFoldDB" id="A0A850EI91"/>
<accession>A0A850EI91</accession>
<sequence length="54" mass="6099">MDRNWTNSVISRLPLAMAGIVNENVNNGRSLSIFKNSITLHNCEMPFLPSPERI</sequence>
<protein>
    <submittedName>
        <fullName evidence="1">Uncharacterized protein</fullName>
    </submittedName>
</protein>
<keyword evidence="2" id="KW-1185">Reference proteome</keyword>
<reference evidence="1" key="1">
    <citation type="submission" date="2020-06" db="EMBL/GenBank/DDBJ databases">
        <title>Paenibacillus sp. nov., isolated from soil.</title>
        <authorList>
            <person name="Seo Y.L."/>
        </authorList>
    </citation>
    <scope>NUCLEOTIDE SEQUENCE [LARGE SCALE GENOMIC DNA]</scope>
    <source>
        <strain evidence="1">JW14</strain>
    </source>
</reference>
<dbReference type="EMBL" id="JABWCS010000202">
    <property type="protein sequence ID" value="NUU60608.1"/>
    <property type="molecule type" value="Genomic_DNA"/>
</dbReference>
<dbReference type="RefSeq" id="WP_175371186.1">
    <property type="nucleotide sequence ID" value="NZ_JABWCS010000202.1"/>
</dbReference>
<name>A0A850EI91_9BACL</name>